<dbReference type="Proteomes" id="UP001236652">
    <property type="component" value="Chromosome"/>
</dbReference>
<protein>
    <recommendedName>
        <fullName evidence="4">Prolipoprotein diacylglyceryl transferase</fullName>
    </recommendedName>
</protein>
<feature type="transmembrane region" description="Helical" evidence="1">
    <location>
        <begin position="80"/>
        <end position="101"/>
    </location>
</feature>
<organism evidence="2 3">
    <name type="scientific">Pontibacillus chungwhensis</name>
    <dbReference type="NCBI Taxonomy" id="265426"/>
    <lineage>
        <taxon>Bacteria</taxon>
        <taxon>Bacillati</taxon>
        <taxon>Bacillota</taxon>
        <taxon>Bacilli</taxon>
        <taxon>Bacillales</taxon>
        <taxon>Bacillaceae</taxon>
        <taxon>Pontibacillus</taxon>
    </lineage>
</organism>
<keyword evidence="1" id="KW-0472">Membrane</keyword>
<feature type="transmembrane region" description="Helical" evidence="1">
    <location>
        <begin position="49"/>
        <end position="68"/>
    </location>
</feature>
<keyword evidence="1" id="KW-0812">Transmembrane</keyword>
<feature type="transmembrane region" description="Helical" evidence="1">
    <location>
        <begin position="197"/>
        <end position="215"/>
    </location>
</feature>
<reference evidence="2 3" key="1">
    <citation type="submission" date="2023-05" db="EMBL/GenBank/DDBJ databases">
        <title>Comparative genomics reveals the evidence of polycyclic aromatic hydrocarbons degradation in moderately halophilic genus Pontibacillus.</title>
        <authorList>
            <person name="Yang H."/>
            <person name="Qian Z."/>
        </authorList>
    </citation>
    <scope>NUCLEOTIDE SEQUENCE [LARGE SCALE GENOMIC DNA]</scope>
    <source>
        <strain evidence="3">HN14</strain>
    </source>
</reference>
<feature type="transmembrane region" description="Helical" evidence="1">
    <location>
        <begin position="143"/>
        <end position="161"/>
    </location>
</feature>
<feature type="transmembrane region" description="Helical" evidence="1">
    <location>
        <begin position="173"/>
        <end position="191"/>
    </location>
</feature>
<accession>A0ABY8V5F6</accession>
<evidence type="ECO:0000313" key="2">
    <source>
        <dbReference type="EMBL" id="WIG00065.1"/>
    </source>
</evidence>
<name>A0ABY8V5F6_9BACI</name>
<sequence length="222" mass="25241">MSIPSISIGPIVLQSTYIIWGIGAILAYIWIIILNTIRNNEKSSIYANEWLQSLLLIAIVWKFSYVLIHPLEVAHSPERILFLNGGRLGMGIGIGLSFLIYVKSIHRIGLPVLYSVSLWMAGHFMWIGLTQSVFTLALTIYKAPLWLSGYFIALSLSYVWATHLHQFRSLIHYVQLALGGWVAYKVMFTTLMVDDVMVWISFVFLFGLFYLDYVISKGRGSK</sequence>
<gene>
    <name evidence="2" type="ORF">QNI29_10535</name>
</gene>
<dbReference type="EMBL" id="CP126446">
    <property type="protein sequence ID" value="WIG00065.1"/>
    <property type="molecule type" value="Genomic_DNA"/>
</dbReference>
<keyword evidence="1" id="KW-1133">Transmembrane helix</keyword>
<dbReference type="RefSeq" id="WP_231416440.1">
    <property type="nucleotide sequence ID" value="NZ_CP126446.1"/>
</dbReference>
<evidence type="ECO:0008006" key="4">
    <source>
        <dbReference type="Google" id="ProtNLM"/>
    </source>
</evidence>
<proteinExistence type="predicted"/>
<feature type="transmembrane region" description="Helical" evidence="1">
    <location>
        <begin position="113"/>
        <end position="137"/>
    </location>
</feature>
<keyword evidence="3" id="KW-1185">Reference proteome</keyword>
<feature type="transmembrane region" description="Helical" evidence="1">
    <location>
        <begin position="17"/>
        <end position="37"/>
    </location>
</feature>
<evidence type="ECO:0000313" key="3">
    <source>
        <dbReference type="Proteomes" id="UP001236652"/>
    </source>
</evidence>
<evidence type="ECO:0000256" key="1">
    <source>
        <dbReference type="SAM" id="Phobius"/>
    </source>
</evidence>